<dbReference type="AlphaFoldDB" id="A0A151II65"/>
<proteinExistence type="predicted"/>
<dbReference type="Proteomes" id="UP000078542">
    <property type="component" value="Unassembled WGS sequence"/>
</dbReference>
<name>A0A151II65_9HYME</name>
<reference evidence="2 3" key="1">
    <citation type="submission" date="2016-03" db="EMBL/GenBank/DDBJ databases">
        <title>Cyphomyrmex costatus WGS genome.</title>
        <authorList>
            <person name="Nygaard S."/>
            <person name="Hu H."/>
            <person name="Boomsma J."/>
            <person name="Zhang G."/>
        </authorList>
    </citation>
    <scope>NUCLEOTIDE SEQUENCE [LARGE SCALE GENOMIC DNA]</scope>
    <source>
        <strain evidence="2">MS0001</strain>
        <tissue evidence="2">Whole body</tissue>
    </source>
</reference>
<evidence type="ECO:0000313" key="3">
    <source>
        <dbReference type="Proteomes" id="UP000078542"/>
    </source>
</evidence>
<dbReference type="STRING" id="456900.A0A151II65"/>
<dbReference type="EMBL" id="KQ977512">
    <property type="protein sequence ID" value="KYN02247.1"/>
    <property type="molecule type" value="Genomic_DNA"/>
</dbReference>
<organism evidence="2 3">
    <name type="scientific">Cyphomyrmex costatus</name>
    <dbReference type="NCBI Taxonomy" id="456900"/>
    <lineage>
        <taxon>Eukaryota</taxon>
        <taxon>Metazoa</taxon>
        <taxon>Ecdysozoa</taxon>
        <taxon>Arthropoda</taxon>
        <taxon>Hexapoda</taxon>
        <taxon>Insecta</taxon>
        <taxon>Pterygota</taxon>
        <taxon>Neoptera</taxon>
        <taxon>Endopterygota</taxon>
        <taxon>Hymenoptera</taxon>
        <taxon>Apocrita</taxon>
        <taxon>Aculeata</taxon>
        <taxon>Formicoidea</taxon>
        <taxon>Formicidae</taxon>
        <taxon>Myrmicinae</taxon>
        <taxon>Cyphomyrmex</taxon>
    </lineage>
</organism>
<dbReference type="SUPFAM" id="SSF56219">
    <property type="entry name" value="DNase I-like"/>
    <property type="match status" value="1"/>
</dbReference>
<feature type="domain" description="Endonuclease/exonuclease/phosphatase" evidence="1">
    <location>
        <begin position="10"/>
        <end position="104"/>
    </location>
</feature>
<dbReference type="Gene3D" id="3.60.10.10">
    <property type="entry name" value="Endonuclease/exonuclease/phosphatase"/>
    <property type="match status" value="1"/>
</dbReference>
<protein>
    <recommendedName>
        <fullName evidence="1">Endonuclease/exonuclease/phosphatase domain-containing protein</fullName>
    </recommendedName>
</protein>
<dbReference type="PANTHER" id="PTHR33273">
    <property type="entry name" value="DOMAIN-CONTAINING PROTEIN, PUTATIVE-RELATED"/>
    <property type="match status" value="1"/>
</dbReference>
<evidence type="ECO:0000259" key="1">
    <source>
        <dbReference type="Pfam" id="PF14529"/>
    </source>
</evidence>
<dbReference type="InterPro" id="IPR036691">
    <property type="entry name" value="Endo/exonu/phosph_ase_sf"/>
</dbReference>
<dbReference type="GO" id="GO:0003824">
    <property type="term" value="F:catalytic activity"/>
    <property type="evidence" value="ECO:0007669"/>
    <property type="project" value="InterPro"/>
</dbReference>
<dbReference type="InterPro" id="IPR005135">
    <property type="entry name" value="Endo/exonuclease/phosphatase"/>
</dbReference>
<evidence type="ECO:0000313" key="2">
    <source>
        <dbReference type="EMBL" id="KYN02247.1"/>
    </source>
</evidence>
<keyword evidence="3" id="KW-1185">Reference proteome</keyword>
<dbReference type="Pfam" id="PF14529">
    <property type="entry name" value="Exo_endo_phos_2"/>
    <property type="match status" value="1"/>
</dbReference>
<dbReference type="PANTHER" id="PTHR33273:SF4">
    <property type="entry name" value="ENDONUCLEASE_EXONUCLEASE_PHOSPHATASE DOMAIN-CONTAINING PROTEIN"/>
    <property type="match status" value="1"/>
</dbReference>
<gene>
    <name evidence="2" type="ORF">ALC62_06939</name>
</gene>
<accession>A0A151II65</accession>
<sequence>MSSNEWQSFVNAVVNRGDDFIIGGDFNAYHFSWGSNHNCHNGNVIYNSTDPDNCIILNNGNITHVSGPNFSSSCIDLTFVSPALALDCEWKVENNNWRSDHYPISIFVDTRAEYIPRNLFRINTRLIDWDKYHEFWESNAYVFNSLDFLNSSVCDRYSFLVNQINTAIERSLPIRKTKSIHSQNNNINDNNNKKKKNKIPAIWWNEKCEKANRLSKAKWLSLQFKITREEFLNYKKAFKKFCESII</sequence>